<feature type="compositionally biased region" description="Basic and acidic residues" evidence="2">
    <location>
        <begin position="296"/>
        <end position="306"/>
    </location>
</feature>
<protein>
    <recommendedName>
        <fullName evidence="3">DUF7115 domain-containing protein</fullName>
    </recommendedName>
</protein>
<evidence type="ECO:0000313" key="4">
    <source>
        <dbReference type="EMBL" id="MFC6786275.1"/>
    </source>
</evidence>
<organism evidence="4 5">
    <name type="scientific">Halobaculum halobium</name>
    <dbReference type="NCBI Taxonomy" id="3032281"/>
    <lineage>
        <taxon>Archaea</taxon>
        <taxon>Methanobacteriati</taxon>
        <taxon>Methanobacteriota</taxon>
        <taxon>Stenosarchaea group</taxon>
        <taxon>Halobacteria</taxon>
        <taxon>Halobacteriales</taxon>
        <taxon>Haloferacaceae</taxon>
        <taxon>Halobaculum</taxon>
    </lineage>
</organism>
<evidence type="ECO:0000313" key="5">
    <source>
        <dbReference type="Proteomes" id="UP001596443"/>
    </source>
</evidence>
<sequence length="371" mass="39678">MTLPDLVRGELGEEDPVARVHLGGDDELFVTPTRTLIYRAEGLLSDESTEKFPHDAERVAVSESRRKAKFTLEYGLDGERSFAVPRGSLDEVLHPVLAGVLSAAGITEPGETVERTFRFSELTLVVTSARVVKHVGAAVWDDDYEEFHYDDVTDLTFEEGSVATTLVLTAAGRQERFKAPSDSARAIKERLTNALLAHYDVGSLEEFRALSAAAEGEENDDEPVDRTDFGGGPDPLSAEPAEVETDAGTREGPLDDDSATMETATADAAGADPSGAADSTDSSQSAGAAGTAAATELHREQEREAVDAGAGRADAAGSDGFGDSGFEPADPTDDIAKEVAALREQVERQGEQIERQTELVERLIEELRRGR</sequence>
<name>A0ABD5TFQ0_9EURY</name>
<gene>
    <name evidence="4" type="ORF">ACFQFD_09830</name>
</gene>
<dbReference type="AlphaFoldDB" id="A0ABD5TFQ0"/>
<feature type="compositionally biased region" description="Low complexity" evidence="2">
    <location>
        <begin position="260"/>
        <end position="295"/>
    </location>
</feature>
<proteinExistence type="predicted"/>
<evidence type="ECO:0000256" key="1">
    <source>
        <dbReference type="SAM" id="Coils"/>
    </source>
</evidence>
<reference evidence="4 5" key="1">
    <citation type="journal article" date="2019" name="Int. J. Syst. Evol. Microbiol.">
        <title>The Global Catalogue of Microorganisms (GCM) 10K type strain sequencing project: providing services to taxonomists for standard genome sequencing and annotation.</title>
        <authorList>
            <consortium name="The Broad Institute Genomics Platform"/>
            <consortium name="The Broad Institute Genome Sequencing Center for Infectious Disease"/>
            <person name="Wu L."/>
            <person name="Ma J."/>
        </authorList>
    </citation>
    <scope>NUCLEOTIDE SEQUENCE [LARGE SCALE GENOMIC DNA]</scope>
    <source>
        <strain evidence="4 5">SYNS20</strain>
    </source>
</reference>
<dbReference type="EMBL" id="JBHSWX010000012">
    <property type="protein sequence ID" value="MFC6786275.1"/>
    <property type="molecule type" value="Genomic_DNA"/>
</dbReference>
<keyword evidence="5" id="KW-1185">Reference proteome</keyword>
<keyword evidence="1" id="KW-0175">Coiled coil</keyword>
<feature type="coiled-coil region" evidence="1">
    <location>
        <begin position="336"/>
        <end position="366"/>
    </location>
</feature>
<dbReference type="GeneID" id="81209344"/>
<feature type="region of interest" description="Disordered" evidence="2">
    <location>
        <begin position="213"/>
        <end position="334"/>
    </location>
</feature>
<dbReference type="Pfam" id="PF23428">
    <property type="entry name" value="DUF7115"/>
    <property type="match status" value="1"/>
</dbReference>
<dbReference type="Proteomes" id="UP001596443">
    <property type="component" value="Unassembled WGS sequence"/>
</dbReference>
<evidence type="ECO:0000259" key="3">
    <source>
        <dbReference type="Pfam" id="PF23428"/>
    </source>
</evidence>
<evidence type="ECO:0000256" key="2">
    <source>
        <dbReference type="SAM" id="MobiDB-lite"/>
    </source>
</evidence>
<dbReference type="RefSeq" id="WP_284063075.1">
    <property type="nucleotide sequence ID" value="NZ_CP126158.1"/>
</dbReference>
<feature type="domain" description="DUF7115" evidence="3">
    <location>
        <begin position="1"/>
        <end position="108"/>
    </location>
</feature>
<accession>A0ABD5TFQ0</accession>
<feature type="compositionally biased region" description="Low complexity" evidence="2">
    <location>
        <begin position="307"/>
        <end position="318"/>
    </location>
</feature>
<comment type="caution">
    <text evidence="4">The sequence shown here is derived from an EMBL/GenBank/DDBJ whole genome shotgun (WGS) entry which is preliminary data.</text>
</comment>
<dbReference type="InterPro" id="IPR055539">
    <property type="entry name" value="DUF7115"/>
</dbReference>